<evidence type="ECO:0000259" key="1">
    <source>
        <dbReference type="Pfam" id="PF24963"/>
    </source>
</evidence>
<keyword evidence="3" id="KW-1185">Reference proteome</keyword>
<dbReference type="InterPro" id="IPR056670">
    <property type="entry name" value="DUF7768"/>
</dbReference>
<sequence>MKRPLAYVTAAWRGGECEVMEQAAKYCRIVYDAGYSPICPMLYLPLFLNDAVPEEHKSGIDMGRDLLRRSRVLVVCGSYVDEAVKNDIAVAQRLGITATTLDGILTVKGQRRR</sequence>
<dbReference type="RefSeq" id="WP_044940829.1">
    <property type="nucleotide sequence ID" value="NZ_KN174163.1"/>
</dbReference>
<organism evidence="2 3">
    <name type="scientific">Flavonifractor plautii 1_3_50AFAA</name>
    <dbReference type="NCBI Taxonomy" id="742738"/>
    <lineage>
        <taxon>Bacteria</taxon>
        <taxon>Bacillati</taxon>
        <taxon>Bacillota</taxon>
        <taxon>Clostridia</taxon>
        <taxon>Eubacteriales</taxon>
        <taxon>Oscillospiraceae</taxon>
        <taxon>Flavonifractor</taxon>
    </lineage>
</organism>
<dbReference type="HOGENOM" id="CLU_128088_2_0_9"/>
<evidence type="ECO:0000313" key="3">
    <source>
        <dbReference type="Proteomes" id="UP000029585"/>
    </source>
</evidence>
<evidence type="ECO:0000313" key="2">
    <source>
        <dbReference type="EMBL" id="KGF55512.1"/>
    </source>
</evidence>
<dbReference type="EMBL" id="ADLO01000056">
    <property type="protein sequence ID" value="KGF55512.1"/>
    <property type="molecule type" value="Genomic_DNA"/>
</dbReference>
<gene>
    <name evidence="2" type="ORF">HMPREF9460_01825</name>
</gene>
<dbReference type="Proteomes" id="UP000029585">
    <property type="component" value="Unassembled WGS sequence"/>
</dbReference>
<comment type="caution">
    <text evidence="2">The sequence shown here is derived from an EMBL/GenBank/DDBJ whole genome shotgun (WGS) entry which is preliminary data.</text>
</comment>
<dbReference type="eggNOG" id="ENOG502ZTAU">
    <property type="taxonomic scope" value="Bacteria"/>
</dbReference>
<accession>A0A096CL19</accession>
<feature type="domain" description="DUF7768" evidence="1">
    <location>
        <begin position="5"/>
        <end position="98"/>
    </location>
</feature>
<dbReference type="PATRIC" id="fig|742738.3.peg.1875"/>
<reference evidence="2 3" key="1">
    <citation type="submission" date="2011-08" db="EMBL/GenBank/DDBJ databases">
        <title>The Genome Sequence of Clostridium orbiscindens 1_3_50AFAA.</title>
        <authorList>
            <consortium name="The Broad Institute Genome Sequencing Platform"/>
            <person name="Earl A."/>
            <person name="Ward D."/>
            <person name="Feldgarden M."/>
            <person name="Gevers D."/>
            <person name="Daigneault M."/>
            <person name="Strauss J."/>
            <person name="Allen-Vercoe E."/>
            <person name="Young S.K."/>
            <person name="Zeng Q."/>
            <person name="Gargeya S."/>
            <person name="Fitzgerald M."/>
            <person name="Haas B."/>
            <person name="Abouelleil A."/>
            <person name="Alvarado L."/>
            <person name="Arachchi H.M."/>
            <person name="Berlin A."/>
            <person name="Brown A."/>
            <person name="Chapman S.B."/>
            <person name="Chen Z."/>
            <person name="Dunbar C."/>
            <person name="Freedman E."/>
            <person name="Gearin G."/>
            <person name="Gellesch M."/>
            <person name="Goldberg J."/>
            <person name="Griggs A."/>
            <person name="Gujja S."/>
            <person name="Heiman D."/>
            <person name="Howarth C."/>
            <person name="Larson L."/>
            <person name="Lui A."/>
            <person name="MacDonald P.J.P."/>
            <person name="Montmayeur A."/>
            <person name="Murphy C."/>
            <person name="Neiman D."/>
            <person name="Pearson M."/>
            <person name="Priest M."/>
            <person name="Roberts A."/>
            <person name="Saif S."/>
            <person name="Shea T."/>
            <person name="Shenoy N."/>
            <person name="Sisk P."/>
            <person name="Stolte C."/>
            <person name="Sykes S."/>
            <person name="Wortman J."/>
            <person name="Nusbaum C."/>
            <person name="Birren B."/>
        </authorList>
    </citation>
    <scope>NUCLEOTIDE SEQUENCE [LARGE SCALE GENOMIC DNA]</scope>
    <source>
        <strain evidence="2 3">1_3_50AFAA</strain>
    </source>
</reference>
<dbReference type="AlphaFoldDB" id="A0A096CL19"/>
<dbReference type="Pfam" id="PF24963">
    <property type="entry name" value="DUF7768"/>
    <property type="match status" value="1"/>
</dbReference>
<protein>
    <recommendedName>
        <fullName evidence="1">DUF7768 domain-containing protein</fullName>
    </recommendedName>
</protein>
<proteinExistence type="predicted"/>
<name>A0A096CL19_FLAPL</name>